<dbReference type="EMBL" id="CYZU01000004">
    <property type="protein sequence ID" value="CUN85520.1"/>
    <property type="molecule type" value="Genomic_DNA"/>
</dbReference>
<feature type="transmembrane region" description="Helical" evidence="7">
    <location>
        <begin position="104"/>
        <end position="125"/>
    </location>
</feature>
<feature type="transmembrane region" description="Helical" evidence="7">
    <location>
        <begin position="260"/>
        <end position="280"/>
    </location>
</feature>
<keyword evidence="6 7" id="KW-0472">Membrane</keyword>
<reference evidence="9 10" key="1">
    <citation type="submission" date="2015-09" db="EMBL/GenBank/DDBJ databases">
        <authorList>
            <consortium name="Pathogen Informatics"/>
        </authorList>
    </citation>
    <scope>NUCLEOTIDE SEQUENCE [LARGE SCALE GENOMIC DNA]</scope>
    <source>
        <strain evidence="9 10">2789STDY5834876</strain>
    </source>
</reference>
<sequence length="289" mass="32113">MKSKKTKIWLAAFLAPTLILFLGFYAYSIITVGITGFTDWKLGEPIRFAGVDNFIKMFQDSTFHISFKNTIIWMALHWVILVGTSLLVALATLKKSRLSKAVRVIYLIPKMMPLAVIGFLFYFMFNPSIGLVNDFIRKIGFENFNVNWFQDARTAFVAVTVTTIFYGGVFMLLISSEIAAIPAEVYESAKVDGATESQINRLIVMPLIKNIVGTCLILATVDCLKTFEVIYLTTSGGPGNLTMNLPVMIFRTAMNNSNYGYANAIAFVTILIGAAAMLLITKVFRIGKD</sequence>
<evidence type="ECO:0000256" key="1">
    <source>
        <dbReference type="ARBA" id="ARBA00004651"/>
    </source>
</evidence>
<feature type="domain" description="ABC transmembrane type-1" evidence="8">
    <location>
        <begin position="67"/>
        <end position="280"/>
    </location>
</feature>
<evidence type="ECO:0000256" key="5">
    <source>
        <dbReference type="ARBA" id="ARBA00022989"/>
    </source>
</evidence>
<dbReference type="InterPro" id="IPR035906">
    <property type="entry name" value="MetI-like_sf"/>
</dbReference>
<proteinExistence type="inferred from homology"/>
<evidence type="ECO:0000256" key="2">
    <source>
        <dbReference type="ARBA" id="ARBA00022448"/>
    </source>
</evidence>
<evidence type="ECO:0000313" key="10">
    <source>
        <dbReference type="Proteomes" id="UP000095544"/>
    </source>
</evidence>
<feature type="transmembrane region" description="Helical" evidence="7">
    <location>
        <begin position="155"/>
        <end position="181"/>
    </location>
</feature>
<dbReference type="Gene3D" id="1.10.3720.10">
    <property type="entry name" value="MetI-like"/>
    <property type="match status" value="1"/>
</dbReference>
<dbReference type="InterPro" id="IPR050809">
    <property type="entry name" value="UgpAE/MalFG_permease"/>
</dbReference>
<dbReference type="RefSeq" id="WP_050639288.1">
    <property type="nucleotide sequence ID" value="NZ_CABKUE010000006.1"/>
</dbReference>
<keyword evidence="2 7" id="KW-0813">Transport</keyword>
<dbReference type="PROSITE" id="PS50928">
    <property type="entry name" value="ABC_TM1"/>
    <property type="match status" value="1"/>
</dbReference>
<organism evidence="9 10">
    <name type="scientific">Faecalicatena contorta</name>
    <dbReference type="NCBI Taxonomy" id="39482"/>
    <lineage>
        <taxon>Bacteria</taxon>
        <taxon>Bacillati</taxon>
        <taxon>Bacillota</taxon>
        <taxon>Clostridia</taxon>
        <taxon>Lachnospirales</taxon>
        <taxon>Lachnospiraceae</taxon>
        <taxon>Faecalicatena</taxon>
    </lineage>
</organism>
<keyword evidence="5 7" id="KW-1133">Transmembrane helix</keyword>
<gene>
    <name evidence="9" type="primary">ugpA_6</name>
    <name evidence="9" type="ORF">ERS852491_00667</name>
</gene>
<evidence type="ECO:0000313" key="9">
    <source>
        <dbReference type="EMBL" id="CUN85520.1"/>
    </source>
</evidence>
<evidence type="ECO:0000256" key="6">
    <source>
        <dbReference type="ARBA" id="ARBA00023136"/>
    </source>
</evidence>
<comment type="subcellular location">
    <subcellularLocation>
        <location evidence="1 7">Cell membrane</location>
        <topology evidence="1 7">Multi-pass membrane protein</topology>
    </subcellularLocation>
</comment>
<dbReference type="AlphaFoldDB" id="A0A174ACQ9"/>
<feature type="transmembrane region" description="Helical" evidence="7">
    <location>
        <begin position="71"/>
        <end position="92"/>
    </location>
</feature>
<name>A0A174ACQ9_9FIRM</name>
<accession>A0A174ACQ9</accession>
<dbReference type="CDD" id="cd06261">
    <property type="entry name" value="TM_PBP2"/>
    <property type="match status" value="1"/>
</dbReference>
<dbReference type="Pfam" id="PF00528">
    <property type="entry name" value="BPD_transp_1"/>
    <property type="match status" value="1"/>
</dbReference>
<evidence type="ECO:0000259" key="8">
    <source>
        <dbReference type="PROSITE" id="PS50928"/>
    </source>
</evidence>
<dbReference type="OrthoDB" id="152280at2"/>
<evidence type="ECO:0000256" key="7">
    <source>
        <dbReference type="RuleBase" id="RU363032"/>
    </source>
</evidence>
<keyword evidence="4 7" id="KW-0812">Transmembrane</keyword>
<dbReference type="Proteomes" id="UP000095544">
    <property type="component" value="Unassembled WGS sequence"/>
</dbReference>
<dbReference type="InterPro" id="IPR000515">
    <property type="entry name" value="MetI-like"/>
</dbReference>
<protein>
    <submittedName>
        <fullName evidence="9">sn-glycerol-3-phosphate transport system permease protein ugpA</fullName>
    </submittedName>
</protein>
<dbReference type="GO" id="GO:0055085">
    <property type="term" value="P:transmembrane transport"/>
    <property type="evidence" value="ECO:0007669"/>
    <property type="project" value="InterPro"/>
</dbReference>
<dbReference type="STRING" id="39482.ERS852491_00667"/>
<dbReference type="SUPFAM" id="SSF161098">
    <property type="entry name" value="MetI-like"/>
    <property type="match status" value="1"/>
</dbReference>
<comment type="similarity">
    <text evidence="7">Belongs to the binding-protein-dependent transport system permease family.</text>
</comment>
<evidence type="ECO:0000256" key="3">
    <source>
        <dbReference type="ARBA" id="ARBA00022475"/>
    </source>
</evidence>
<dbReference type="PANTHER" id="PTHR43227:SF11">
    <property type="entry name" value="BLL4140 PROTEIN"/>
    <property type="match status" value="1"/>
</dbReference>
<dbReference type="PANTHER" id="PTHR43227">
    <property type="entry name" value="BLL4140 PROTEIN"/>
    <property type="match status" value="1"/>
</dbReference>
<evidence type="ECO:0000256" key="4">
    <source>
        <dbReference type="ARBA" id="ARBA00022692"/>
    </source>
</evidence>
<dbReference type="GO" id="GO:0005886">
    <property type="term" value="C:plasma membrane"/>
    <property type="evidence" value="ECO:0007669"/>
    <property type="project" value="UniProtKB-SubCell"/>
</dbReference>
<keyword evidence="3" id="KW-1003">Cell membrane</keyword>